<dbReference type="GO" id="GO:0019303">
    <property type="term" value="P:D-ribose catabolic process"/>
    <property type="evidence" value="ECO:0007669"/>
    <property type="project" value="UniProtKB-UniRule"/>
</dbReference>
<dbReference type="RefSeq" id="WP_091502574.1">
    <property type="nucleotide sequence ID" value="NZ_FOLI01000004.1"/>
</dbReference>
<comment type="cofactor">
    <cofactor evidence="9">
        <name>Mg(2+)</name>
        <dbReference type="ChEBI" id="CHEBI:18420"/>
    </cofactor>
    <text evidence="9">Requires a divalent cation, most likely magnesium in vivo, as an electrophilic catalyst to aid phosphoryl group transfer. It is the chelate of the metal and the nucleotide that is the actual substrate.</text>
</comment>
<comment type="caution">
    <text evidence="9">Lacks conserved residue(s) required for the propagation of feature annotation.</text>
</comment>
<comment type="subunit">
    <text evidence="9">Homodimer.</text>
</comment>
<feature type="domain" description="Carbohydrate kinase PfkB" evidence="11">
    <location>
        <begin position="1"/>
        <end position="296"/>
    </location>
</feature>
<feature type="binding site" evidence="9">
    <location>
        <position position="285"/>
    </location>
    <ligand>
        <name>K(+)</name>
        <dbReference type="ChEBI" id="CHEBI:29103"/>
    </ligand>
</feature>
<feature type="binding site" evidence="9">
    <location>
        <position position="184"/>
    </location>
    <ligand>
        <name>ATP</name>
        <dbReference type="ChEBI" id="CHEBI:30616"/>
    </ligand>
</feature>
<dbReference type="InterPro" id="IPR011877">
    <property type="entry name" value="Ribokinase"/>
</dbReference>
<keyword evidence="5 9" id="KW-0067">ATP-binding</keyword>
<dbReference type="GO" id="GO:0004747">
    <property type="term" value="F:ribokinase activity"/>
    <property type="evidence" value="ECO:0007669"/>
    <property type="project" value="UniProtKB-UniRule"/>
</dbReference>
<evidence type="ECO:0000256" key="4">
    <source>
        <dbReference type="ARBA" id="ARBA00022777"/>
    </source>
</evidence>
<feature type="binding site" evidence="9">
    <location>
        <position position="139"/>
    </location>
    <ligand>
        <name>substrate</name>
    </ligand>
</feature>
<organism evidence="12 13">
    <name type="scientific">Fructobacillus durionis</name>
    <dbReference type="NCBI Taxonomy" id="283737"/>
    <lineage>
        <taxon>Bacteria</taxon>
        <taxon>Bacillati</taxon>
        <taxon>Bacillota</taxon>
        <taxon>Bacilli</taxon>
        <taxon>Lactobacillales</taxon>
        <taxon>Lactobacillaceae</taxon>
        <taxon>Fructobacillus</taxon>
    </lineage>
</organism>
<dbReference type="InterPro" id="IPR029056">
    <property type="entry name" value="Ribokinase-like"/>
</dbReference>
<protein>
    <recommendedName>
        <fullName evidence="9 10">Ribokinase</fullName>
        <shortName evidence="9">RK</shortName>
        <ecNumber evidence="9 10">2.7.1.15</ecNumber>
    </recommendedName>
</protein>
<dbReference type="EMBL" id="FOLI01000004">
    <property type="protein sequence ID" value="SFC06435.1"/>
    <property type="molecule type" value="Genomic_DNA"/>
</dbReference>
<dbReference type="InterPro" id="IPR011611">
    <property type="entry name" value="PfkB_dom"/>
</dbReference>
<dbReference type="CDD" id="cd01174">
    <property type="entry name" value="ribokinase"/>
    <property type="match status" value="1"/>
</dbReference>
<reference evidence="12 13" key="1">
    <citation type="submission" date="2016-10" db="EMBL/GenBank/DDBJ databases">
        <authorList>
            <person name="de Groot N.N."/>
        </authorList>
    </citation>
    <scope>NUCLEOTIDE SEQUENCE [LARGE SCALE GENOMIC DNA]</scope>
    <source>
        <strain evidence="12 13">DSM 19113</strain>
    </source>
</reference>
<feature type="binding site" evidence="9">
    <location>
        <begin position="253"/>
        <end position="254"/>
    </location>
    <ligand>
        <name>ATP</name>
        <dbReference type="ChEBI" id="CHEBI:30616"/>
    </ligand>
</feature>
<feature type="binding site" evidence="9">
    <location>
        <position position="254"/>
    </location>
    <ligand>
        <name>substrate</name>
    </ligand>
</feature>
<evidence type="ECO:0000256" key="5">
    <source>
        <dbReference type="ARBA" id="ARBA00022840"/>
    </source>
</evidence>
<keyword evidence="1 9" id="KW-0808">Transferase</keyword>
<dbReference type="AlphaFoldDB" id="A0A1I1G4G0"/>
<feature type="binding site" evidence="9">
    <location>
        <begin position="222"/>
        <end position="227"/>
    </location>
    <ligand>
        <name>ATP</name>
        <dbReference type="ChEBI" id="CHEBI:30616"/>
    </ligand>
</feature>
<evidence type="ECO:0000259" key="11">
    <source>
        <dbReference type="Pfam" id="PF00294"/>
    </source>
</evidence>
<comment type="similarity">
    <text evidence="9">Belongs to the carbohydrate kinase PfkB family. Ribokinase subfamily.</text>
</comment>
<dbReference type="PRINTS" id="PR00990">
    <property type="entry name" value="RIBOKINASE"/>
</dbReference>
<gene>
    <name evidence="9" type="primary">rbsK</name>
    <name evidence="12" type="ORF">SAMN05660453_0975</name>
</gene>
<dbReference type="EC" id="2.7.1.15" evidence="9 10"/>
<dbReference type="GO" id="GO:0005829">
    <property type="term" value="C:cytosol"/>
    <property type="evidence" value="ECO:0007669"/>
    <property type="project" value="TreeGrafter"/>
</dbReference>
<evidence type="ECO:0000256" key="3">
    <source>
        <dbReference type="ARBA" id="ARBA00022741"/>
    </source>
</evidence>
<evidence type="ECO:0000256" key="7">
    <source>
        <dbReference type="ARBA" id="ARBA00022958"/>
    </source>
</evidence>
<keyword evidence="6 9" id="KW-0460">Magnesium</keyword>
<comment type="activity regulation">
    <text evidence="9">Activated by a monovalent cation that binds near, but not in, the active site. The most likely occupant of the site in vivo is potassium. Ion binding induces a conformational change that may alter substrate affinity.</text>
</comment>
<evidence type="ECO:0000256" key="1">
    <source>
        <dbReference type="ARBA" id="ARBA00022679"/>
    </source>
</evidence>
<dbReference type="HAMAP" id="MF_01987">
    <property type="entry name" value="Ribokinase"/>
    <property type="match status" value="1"/>
</dbReference>
<keyword evidence="7 9" id="KW-0630">Potassium</keyword>
<evidence type="ECO:0000313" key="13">
    <source>
        <dbReference type="Proteomes" id="UP000199376"/>
    </source>
</evidence>
<dbReference type="Gene3D" id="3.40.1190.20">
    <property type="match status" value="1"/>
</dbReference>
<keyword evidence="4 9" id="KW-0418">Kinase</keyword>
<evidence type="ECO:0000256" key="9">
    <source>
        <dbReference type="HAMAP-Rule" id="MF_01987"/>
    </source>
</evidence>
<keyword evidence="2 9" id="KW-0479">Metal-binding</keyword>
<keyword evidence="3 9" id="KW-0547">Nucleotide-binding</keyword>
<comment type="pathway">
    <text evidence="9">Carbohydrate metabolism; D-ribose degradation; D-ribose 5-phosphate from beta-D-ribopyranose: step 2/2.</text>
</comment>
<feature type="binding site" evidence="9">
    <location>
        <position position="250"/>
    </location>
    <ligand>
        <name>K(+)</name>
        <dbReference type="ChEBI" id="CHEBI:29103"/>
    </ligand>
</feature>
<keyword evidence="8 9" id="KW-0119">Carbohydrate metabolism</keyword>
<dbReference type="PANTHER" id="PTHR10584:SF166">
    <property type="entry name" value="RIBOKINASE"/>
    <property type="match status" value="1"/>
</dbReference>
<accession>A0A1I1G4G0</accession>
<name>A0A1I1G4G0_9LACO</name>
<feature type="active site" description="Proton acceptor" evidence="9">
    <location>
        <position position="254"/>
    </location>
</feature>
<dbReference type="NCBIfam" id="TIGR02152">
    <property type="entry name" value="D_ribokin_bact"/>
    <property type="match status" value="1"/>
</dbReference>
<evidence type="ECO:0000256" key="6">
    <source>
        <dbReference type="ARBA" id="ARBA00022842"/>
    </source>
</evidence>
<keyword evidence="13" id="KW-1185">Reference proteome</keyword>
<evidence type="ECO:0000256" key="10">
    <source>
        <dbReference type="NCBIfam" id="TIGR02152"/>
    </source>
</evidence>
<feature type="binding site" evidence="9">
    <location>
        <position position="248"/>
    </location>
    <ligand>
        <name>K(+)</name>
        <dbReference type="ChEBI" id="CHEBI:29103"/>
    </ligand>
</feature>
<comment type="subcellular location">
    <subcellularLocation>
        <location evidence="9">Cytoplasm</location>
    </subcellularLocation>
</comment>
<feature type="binding site" evidence="9">
    <location>
        <position position="294"/>
    </location>
    <ligand>
        <name>K(+)</name>
        <dbReference type="ChEBI" id="CHEBI:29103"/>
    </ligand>
</feature>
<evidence type="ECO:0000256" key="8">
    <source>
        <dbReference type="ARBA" id="ARBA00023277"/>
    </source>
</evidence>
<keyword evidence="9" id="KW-0963">Cytoplasm</keyword>
<feature type="binding site" evidence="9">
    <location>
        <begin position="39"/>
        <end position="43"/>
    </location>
    <ligand>
        <name>substrate</name>
    </ligand>
</feature>
<feature type="binding site" evidence="9">
    <location>
        <position position="290"/>
    </location>
    <ligand>
        <name>K(+)</name>
        <dbReference type="ChEBI" id="CHEBI:29103"/>
    </ligand>
</feature>
<feature type="binding site" evidence="9">
    <location>
        <begin position="11"/>
        <end position="13"/>
    </location>
    <ligand>
        <name>substrate</name>
    </ligand>
</feature>
<evidence type="ECO:0000256" key="2">
    <source>
        <dbReference type="ARBA" id="ARBA00022723"/>
    </source>
</evidence>
<evidence type="ECO:0000313" key="12">
    <source>
        <dbReference type="EMBL" id="SFC06435.1"/>
    </source>
</evidence>
<sequence length="311" mass="33102">MKSIVVIGSLNVDVLQKIERLPQQGETLSIENKSSNFGGKGANQAVAAARQGAIVSFIGAVGSDAEGQTFLQLLEQEGINTRFIQSKKGPTGTAYIMLEKDGHNTILVHGGANAELTIEDVEKAKDVITMADVVVAQLEVPRPVIQRGFELAKEAGAMTILNPAPVTQRIESAILEHTDLLVPNETEAAALLNLPASTDYKTLKDRLPLYREQLGIHNLIITLGEDGAFFAIDKQIGPVKNFKVDVQDTTAAGDTFIGTIATTIEPDLSNIERTLQRASAASAIAVSRPGAIPSIPSSEEIARKLAPMAMS</sequence>
<comment type="function">
    <text evidence="9">Catalyzes the phosphorylation of ribose at O-5 in a reaction requiring ATP and magnesium. The resulting D-ribose-5-phosphate can then be used either for sythesis of nucleotides, histidine, and tryptophan, or as a component of the pentose phosphate pathway.</text>
</comment>
<proteinExistence type="inferred from homology"/>
<dbReference type="OrthoDB" id="9775849at2"/>
<feature type="binding site" evidence="9">
    <location>
        <position position="288"/>
    </location>
    <ligand>
        <name>K(+)</name>
        <dbReference type="ChEBI" id="CHEBI:29103"/>
    </ligand>
</feature>
<dbReference type="STRING" id="283737.SAMN05660453_0975"/>
<dbReference type="GO" id="GO:0046872">
    <property type="term" value="F:metal ion binding"/>
    <property type="evidence" value="ECO:0007669"/>
    <property type="project" value="UniProtKB-KW"/>
</dbReference>
<dbReference type="InterPro" id="IPR002139">
    <property type="entry name" value="Ribo/fructo_kinase"/>
</dbReference>
<dbReference type="UniPathway" id="UPA00916">
    <property type="reaction ID" value="UER00889"/>
</dbReference>
<dbReference type="GO" id="GO:0005524">
    <property type="term" value="F:ATP binding"/>
    <property type="evidence" value="ECO:0007669"/>
    <property type="project" value="UniProtKB-UniRule"/>
</dbReference>
<dbReference type="Pfam" id="PF00294">
    <property type="entry name" value="PfkB"/>
    <property type="match status" value="1"/>
</dbReference>
<comment type="catalytic activity">
    <reaction evidence="9">
        <text>D-ribose + ATP = D-ribose 5-phosphate + ADP + H(+)</text>
        <dbReference type="Rhea" id="RHEA:13697"/>
        <dbReference type="ChEBI" id="CHEBI:15378"/>
        <dbReference type="ChEBI" id="CHEBI:30616"/>
        <dbReference type="ChEBI" id="CHEBI:47013"/>
        <dbReference type="ChEBI" id="CHEBI:78346"/>
        <dbReference type="ChEBI" id="CHEBI:456216"/>
        <dbReference type="EC" id="2.7.1.15"/>
    </reaction>
</comment>
<dbReference type="SUPFAM" id="SSF53613">
    <property type="entry name" value="Ribokinase-like"/>
    <property type="match status" value="1"/>
</dbReference>
<dbReference type="Proteomes" id="UP000199376">
    <property type="component" value="Unassembled WGS sequence"/>
</dbReference>
<dbReference type="PANTHER" id="PTHR10584">
    <property type="entry name" value="SUGAR KINASE"/>
    <property type="match status" value="1"/>
</dbReference>